<dbReference type="SUPFAM" id="SSF48208">
    <property type="entry name" value="Six-hairpin glycosidases"/>
    <property type="match status" value="1"/>
</dbReference>
<evidence type="ECO:0000256" key="2">
    <source>
        <dbReference type="SAM" id="SignalP"/>
    </source>
</evidence>
<dbReference type="SMART" id="SM01149">
    <property type="entry name" value="DUF1237"/>
    <property type="match status" value="1"/>
</dbReference>
<reference evidence="4" key="1">
    <citation type="submission" date="2015-10" db="EMBL/GenBank/DDBJ databases">
        <authorList>
            <person name="Devillers H."/>
        </authorList>
    </citation>
    <scope>NUCLEOTIDE SEQUENCE [LARGE SCALE GENOMIC DNA]</scope>
</reference>
<dbReference type="InterPro" id="IPR008313">
    <property type="entry name" value="GH125"/>
</dbReference>
<evidence type="ECO:0000313" key="3">
    <source>
        <dbReference type="EMBL" id="CUS21353.1"/>
    </source>
</evidence>
<sequence length="603" mass="68026">MRRVSPRFVPVLASLLFVCIIYNLSTSNQGRPAEPLNEKTPRKPSTRPLQGVPAAQKYQARVRKCPNYADYASVPHYRDELETTSLDLPFQRPPENCRTFSSELVDKFIKQFTSRFKDRDLARLFENSFPNTLDTTILWHVSGSSNRKLKNHRDKSTLFRNEVPETFVVTGDIHAEWIRDSAWQLSVYQPFIRHDGKLAELIRGAINTQAQLVANNPFCNAFHPPHYCSVKRGKSTIDNVDPKPDWSQVFECKYEIDSLASFLTLSRQYFENAPQELKFSFINSDWISAVEKLMTVVSLESDSTFDEDGFVNTFPYVFRRNTNVASETLPLAGTGNPVNGGIGLVRSAFRPSDDSTIFQYFIPGNAHLSVELSALAEYLRGYLKQVTGSPSENERVKELISAAAVTSSRIRDGIMDHAIVKHPKFGKVFAYEIDGFGSSLLMDDANIPSLLSLPDLGFLDIDDEIYQNTRKMITCKEGNPYYIKGTHFEGIGGPHIGIHNAWPMSLLVAIRTSASEGEIKRLLNMVLQNTGGLGLIHESVQGFKEGGSTYTRPWFAWANSEFAKTILHLAQTRPHLIFRDEYVVKGFTLQSFLLSLLQQDSPE</sequence>
<feature type="region of interest" description="Disordered" evidence="1">
    <location>
        <begin position="29"/>
        <end position="54"/>
    </location>
</feature>
<evidence type="ECO:0000256" key="1">
    <source>
        <dbReference type="SAM" id="MobiDB-lite"/>
    </source>
</evidence>
<organism evidence="3 4">
    <name type="scientific">Lachancea quebecensis</name>
    <dbReference type="NCBI Taxonomy" id="1654605"/>
    <lineage>
        <taxon>Eukaryota</taxon>
        <taxon>Fungi</taxon>
        <taxon>Dikarya</taxon>
        <taxon>Ascomycota</taxon>
        <taxon>Saccharomycotina</taxon>
        <taxon>Saccharomycetes</taxon>
        <taxon>Saccharomycetales</taxon>
        <taxon>Saccharomycetaceae</taxon>
        <taxon>Lachancea</taxon>
    </lineage>
</organism>
<dbReference type="AlphaFoldDB" id="A0A0P1KPZ2"/>
<name>A0A0P1KPZ2_9SACH</name>
<keyword evidence="4" id="KW-1185">Reference proteome</keyword>
<proteinExistence type="predicted"/>
<gene>
    <name evidence="3" type="ORF">LAQU0_S03e00628g</name>
</gene>
<protein>
    <submittedName>
        <fullName evidence="3">LAQU0S03e00628g1_1</fullName>
    </submittedName>
</protein>
<feature type="signal peptide" evidence="2">
    <location>
        <begin position="1"/>
        <end position="27"/>
    </location>
</feature>
<dbReference type="InterPro" id="IPR008928">
    <property type="entry name" value="6-hairpin_glycosidase_sf"/>
</dbReference>
<feature type="chain" id="PRO_5006066451" evidence="2">
    <location>
        <begin position="28"/>
        <end position="603"/>
    </location>
</feature>
<dbReference type="PANTHER" id="PTHR31047:SF0">
    <property type="entry name" value="MEIOTICALLY UP-REGULATED GENE 157 PROTEIN"/>
    <property type="match status" value="1"/>
</dbReference>
<dbReference type="EMBL" id="LN890565">
    <property type="protein sequence ID" value="CUS21353.1"/>
    <property type="molecule type" value="Genomic_DNA"/>
</dbReference>
<dbReference type="Proteomes" id="UP000236544">
    <property type="component" value="Unassembled WGS sequence"/>
</dbReference>
<dbReference type="PANTHER" id="PTHR31047">
    <property type="entry name" value="MEIOTICALLY UP-REGULATED GENE 157 PROTEIN"/>
    <property type="match status" value="1"/>
</dbReference>
<dbReference type="GO" id="GO:0004553">
    <property type="term" value="F:hydrolase activity, hydrolyzing O-glycosyl compounds"/>
    <property type="evidence" value="ECO:0007669"/>
    <property type="project" value="UniProtKB-ARBA"/>
</dbReference>
<dbReference type="InterPro" id="IPR012341">
    <property type="entry name" value="6hp_glycosidase-like_sf"/>
</dbReference>
<dbReference type="OrthoDB" id="7771656at2759"/>
<keyword evidence="2" id="KW-0732">Signal</keyword>
<dbReference type="Pfam" id="PF06824">
    <property type="entry name" value="Glyco_hydro_125"/>
    <property type="match status" value="1"/>
</dbReference>
<dbReference type="GO" id="GO:0005975">
    <property type="term" value="P:carbohydrate metabolic process"/>
    <property type="evidence" value="ECO:0007669"/>
    <property type="project" value="InterPro"/>
</dbReference>
<accession>A0A0P1KPZ2</accession>
<dbReference type="Gene3D" id="1.50.10.10">
    <property type="match status" value="1"/>
</dbReference>
<evidence type="ECO:0000313" key="4">
    <source>
        <dbReference type="Proteomes" id="UP000236544"/>
    </source>
</evidence>